<dbReference type="SUPFAM" id="SSF88874">
    <property type="entry name" value="Receptor-binding domain of short tail fibre protein gp12"/>
    <property type="match status" value="1"/>
</dbReference>
<dbReference type="EMBL" id="MG999954">
    <property type="protein sequence ID" value="AVR55350.1"/>
    <property type="molecule type" value="Genomic_DNA"/>
</dbReference>
<gene>
    <name evidence="4" type="ORF">PSH1140_145</name>
</gene>
<evidence type="ECO:0000313" key="4">
    <source>
        <dbReference type="EMBL" id="AVR55350.1"/>
    </source>
</evidence>
<sequence>MSTNTLNHISDESKYKTFNPAGTSFPSNIVNVQDALAALNPIAVNGIPGSTETVPGIIRIATQQEVNAGDSANTVVTPKTLKERLGNPQASTTKIGLTRYATTAEAVQGTIDNAAVVPTGLKGAIDNAFTVRTAKENVLGVIQLATIPMAEAGMDDTSAMTPLKTQRAIAKATAVIPVYGPATESALGVVRIATNGQVAQGTLRDGYAVSPSGLASLTSNESRAGIARAATAAEVNANTSGAIFVTPNTLNQRVGTTSTKGLVKLTTVAGQGDGNTALAFNADVLNLRGGQTVNGTTGFGNINVNGNINAGSGYIAGQQIATVNMLVDSVPVGTIIMWPGQYPPNGNWMHCDGTWLGRNDSRFTTLFSILGTLYGGDANNFALPDMRGMFPRGVGKSNIMNQYSGNDSKGKPGLGYGCGDAYLGQSAPQAVRRHKHNIGWGEHHNRGDAYFGCTVRNGYLGNNKRDSDNYLYFTNEGDEVEDASIRDGFGTMNTEGLIQWENRPWSIALNFVIKVR</sequence>
<evidence type="ECO:0000259" key="2">
    <source>
        <dbReference type="Pfam" id="PF09089"/>
    </source>
</evidence>
<keyword evidence="5" id="KW-1185">Reference proteome</keyword>
<organism evidence="4 5">
    <name type="scientific">Enterobacter phage myPSH1140</name>
    <dbReference type="NCBI Taxonomy" id="2108137"/>
    <lineage>
        <taxon>Viruses</taxon>
        <taxon>Duplodnaviria</taxon>
        <taxon>Heunggongvirae</taxon>
        <taxon>Uroviricota</taxon>
        <taxon>Caudoviricetes</taxon>
        <taxon>Pantevenvirales</taxon>
        <taxon>Straboviridae</taxon>
        <taxon>Tevenvirinae</taxon>
        <taxon>Karamvirus</taxon>
        <taxon>Karamvirus mypsh1140</taxon>
    </lineage>
</organism>
<dbReference type="GO" id="GO:0046872">
    <property type="term" value="F:metal ion binding"/>
    <property type="evidence" value="ECO:0007669"/>
    <property type="project" value="InterPro"/>
</dbReference>
<proteinExistence type="predicted"/>
<dbReference type="InterPro" id="IPR037053">
    <property type="entry name" value="Phage_tail_collar_dom_sf"/>
</dbReference>
<dbReference type="Proteomes" id="UP000244328">
    <property type="component" value="Segment"/>
</dbReference>
<evidence type="ECO:0000259" key="3">
    <source>
        <dbReference type="Pfam" id="PF14928"/>
    </source>
</evidence>
<accession>A0A2R3ZX78</accession>
<feature type="domain" description="Phage tail collar" evidence="1">
    <location>
        <begin position="333"/>
        <end position="391"/>
    </location>
</feature>
<dbReference type="Pfam" id="PF14928">
    <property type="entry name" value="S_tail_recep_bd"/>
    <property type="match status" value="1"/>
</dbReference>
<dbReference type="SUPFAM" id="SSF69349">
    <property type="entry name" value="Phage fibre proteins"/>
    <property type="match status" value="1"/>
</dbReference>
<dbReference type="Gene3D" id="3.90.1340.10">
    <property type="entry name" value="Phage tail collar domain"/>
    <property type="match status" value="1"/>
</dbReference>
<name>A0A2R3ZX78_9CAUD</name>
<feature type="domain" description="Short tail fibre protein C-terminal" evidence="3">
    <location>
        <begin position="422"/>
        <end position="515"/>
    </location>
</feature>
<evidence type="ECO:0000259" key="1">
    <source>
        <dbReference type="Pfam" id="PF07484"/>
    </source>
</evidence>
<reference evidence="4 5" key="1">
    <citation type="submission" date="2018-02" db="EMBL/GenBank/DDBJ databases">
        <title>Isolation, characterization and genome analysis of lytic bacteriophages against Enterobacter cloacae.</title>
        <authorList>
            <person name="Ramesh N."/>
            <person name="Prasanth M."/>
            <person name="Tamhankar A.J."/>
            <person name="Lundborg C.S."/>
        </authorList>
    </citation>
    <scope>NUCLEOTIDE SEQUENCE [LARGE SCALE GENOMIC DNA]</scope>
</reference>
<protein>
    <submittedName>
        <fullName evidence="4">Short tail fiber protein</fullName>
    </submittedName>
</protein>
<dbReference type="Pfam" id="PF09089">
    <property type="entry name" value="gp12-short_mid"/>
    <property type="match status" value="1"/>
</dbReference>
<dbReference type="InterPro" id="IPR044916">
    <property type="entry name" value="Short_tail_fibre_C_sf"/>
</dbReference>
<dbReference type="Pfam" id="PF07484">
    <property type="entry name" value="Collar"/>
    <property type="match status" value="1"/>
</dbReference>
<dbReference type="GO" id="GO:0098024">
    <property type="term" value="C:virus tail, fiber"/>
    <property type="evidence" value="ECO:0007669"/>
    <property type="project" value="InterPro"/>
</dbReference>
<feature type="domain" description="Bacteriophage T4 Gp12" evidence="2">
    <location>
        <begin position="246"/>
        <end position="312"/>
    </location>
</feature>
<evidence type="ECO:0000313" key="5">
    <source>
        <dbReference type="Proteomes" id="UP000244328"/>
    </source>
</evidence>
<dbReference type="Gene3D" id="2.10.280.10">
    <property type="entry name" value="heat- and protease-stable fragment of the bacteriophage t4 short fibre, domain 1"/>
    <property type="match status" value="1"/>
</dbReference>
<dbReference type="InterPro" id="IPR011083">
    <property type="entry name" value="Phage_tail_collar_dom"/>
</dbReference>
<dbReference type="InterPro" id="IPR015173">
    <property type="entry name" value="Phage_T4_Gp12"/>
</dbReference>
<dbReference type="Gene3D" id="4.10.1070.10">
    <property type="entry name" value="receptor-binding domain of the bacteriophage t4 short tail fibre, domain 2"/>
    <property type="match status" value="1"/>
</dbReference>
<dbReference type="InterPro" id="IPR027448">
    <property type="entry name" value="Short_tail_fibre_C"/>
</dbReference>